<gene>
    <name evidence="1" type="ORF">A3D25_00840</name>
</gene>
<organism evidence="1 2">
    <name type="scientific">Candidatus Daviesbacteria bacterium RIFCSPHIGHO2_02_FULL_43_12</name>
    <dbReference type="NCBI Taxonomy" id="1797776"/>
    <lineage>
        <taxon>Bacteria</taxon>
        <taxon>Candidatus Daviesiibacteriota</taxon>
    </lineage>
</organism>
<evidence type="ECO:0000313" key="2">
    <source>
        <dbReference type="Proteomes" id="UP000177328"/>
    </source>
</evidence>
<sequence>MTKREGSAIITDTLDHWRISRAIRRHGKDRVMQLLERALRRQGLVLFGGPEVLTHRTILSPELIYEMVSVATQPFGQQEVVGIKVSNLQEREELFNVVHN</sequence>
<evidence type="ECO:0000313" key="1">
    <source>
        <dbReference type="EMBL" id="OGE41551.1"/>
    </source>
</evidence>
<reference evidence="1 2" key="1">
    <citation type="journal article" date="2016" name="Nat. Commun.">
        <title>Thousands of microbial genomes shed light on interconnected biogeochemical processes in an aquifer system.</title>
        <authorList>
            <person name="Anantharaman K."/>
            <person name="Brown C.T."/>
            <person name="Hug L.A."/>
            <person name="Sharon I."/>
            <person name="Castelle C.J."/>
            <person name="Probst A.J."/>
            <person name="Thomas B.C."/>
            <person name="Singh A."/>
            <person name="Wilkins M.J."/>
            <person name="Karaoz U."/>
            <person name="Brodie E.L."/>
            <person name="Williams K.H."/>
            <person name="Hubbard S.S."/>
            <person name="Banfield J.F."/>
        </authorList>
    </citation>
    <scope>NUCLEOTIDE SEQUENCE [LARGE SCALE GENOMIC DNA]</scope>
</reference>
<dbReference type="AlphaFoldDB" id="A0A1F5KLR7"/>
<protein>
    <submittedName>
        <fullName evidence="1">Uncharacterized protein</fullName>
    </submittedName>
</protein>
<dbReference type="Proteomes" id="UP000177328">
    <property type="component" value="Unassembled WGS sequence"/>
</dbReference>
<name>A0A1F5KLR7_9BACT</name>
<proteinExistence type="predicted"/>
<accession>A0A1F5KLR7</accession>
<dbReference type="EMBL" id="MFDD01000001">
    <property type="protein sequence ID" value="OGE41551.1"/>
    <property type="molecule type" value="Genomic_DNA"/>
</dbReference>
<comment type="caution">
    <text evidence="1">The sequence shown here is derived from an EMBL/GenBank/DDBJ whole genome shotgun (WGS) entry which is preliminary data.</text>
</comment>